<sequence>MMPTIVAVCGFIVATFAMMLLKAVIQICKPKKSVYFKNFCNLAFYEGGEDELEFEFKIEEDYQPEVTNYEMEDEVFELELEEKIECEAEFKDDGENAAEFEPELEDVNPILEVNDQAFEFTEHGMRYGNKWYRDEYAFLYEWEPEQDYSRRPSYQSSGEIDPETQIHINNMIRMFIDDAKESKKVPVQRQLMEDSSENLEDDLFDKTQVTIEENEEETQAEPDPEIKETEEEIKTEFKIQTKKEFGPKEKAREKSVKKWRKVWKSFKKNVKKPFTSCW</sequence>
<accession>A0AC34R6R0</accession>
<organism evidence="1 2">
    <name type="scientific">Panagrolaimus sp. JU765</name>
    <dbReference type="NCBI Taxonomy" id="591449"/>
    <lineage>
        <taxon>Eukaryota</taxon>
        <taxon>Metazoa</taxon>
        <taxon>Ecdysozoa</taxon>
        <taxon>Nematoda</taxon>
        <taxon>Chromadorea</taxon>
        <taxon>Rhabditida</taxon>
        <taxon>Tylenchina</taxon>
        <taxon>Panagrolaimomorpha</taxon>
        <taxon>Panagrolaimoidea</taxon>
        <taxon>Panagrolaimidae</taxon>
        <taxon>Panagrolaimus</taxon>
    </lineage>
</organism>
<reference evidence="2" key="1">
    <citation type="submission" date="2022-11" db="UniProtKB">
        <authorList>
            <consortium name="WormBaseParasite"/>
        </authorList>
    </citation>
    <scope>IDENTIFICATION</scope>
</reference>
<name>A0AC34R6R0_9BILA</name>
<protein>
    <submittedName>
        <fullName evidence="2">Uncharacterized protein</fullName>
    </submittedName>
</protein>
<dbReference type="Proteomes" id="UP000887576">
    <property type="component" value="Unplaced"/>
</dbReference>
<evidence type="ECO:0000313" key="2">
    <source>
        <dbReference type="WBParaSite" id="JU765_v2.g3952.t1"/>
    </source>
</evidence>
<dbReference type="WBParaSite" id="JU765_v2.g3952.t1">
    <property type="protein sequence ID" value="JU765_v2.g3952.t1"/>
    <property type="gene ID" value="JU765_v2.g3952"/>
</dbReference>
<proteinExistence type="predicted"/>
<evidence type="ECO:0000313" key="1">
    <source>
        <dbReference type="Proteomes" id="UP000887576"/>
    </source>
</evidence>